<organism evidence="1">
    <name type="scientific">freshwater sediment metagenome</name>
    <dbReference type="NCBI Taxonomy" id="556182"/>
    <lineage>
        <taxon>unclassified sequences</taxon>
        <taxon>metagenomes</taxon>
        <taxon>ecological metagenomes</taxon>
    </lineage>
</organism>
<dbReference type="NCBIfam" id="NF038232">
    <property type="entry name" value="STM3845_fam"/>
    <property type="match status" value="1"/>
</dbReference>
<name>A0AA48M2X8_9ZZZZ</name>
<proteinExistence type="predicted"/>
<protein>
    <submittedName>
        <fullName evidence="1">Uncharacterized protein</fullName>
    </submittedName>
</protein>
<sequence length="314" mass="36159">MVAEIQSFYRDLDLTKLRIIRPSKFIFLCGGAIGNTRPGSRPENLRDYIYRVRPLHLTHPTVLAEDAVQLFRDSDYSDLISFEEDVARIAAVVLVIAESAGSLAELGAFASNDTIRQVLRVVIQDEYEKAESFVRYGPVQRITKAKRSNLGVYPWRTKEGKLIVASTKPHYAQLKEFISNHVEATPLRTQFANLAEAKLFYLIYWVIYICRAISSANLLNYIKLIEPDVTQSELHRKLYCMMLAKWIGKEAYSDKDYYFTRIDLDVFDYSFLPNVSDNKPVRRKLDVFQAHQSVERLPTHVRKIAAEARKAKTQ</sequence>
<dbReference type="InterPro" id="IPR049725">
    <property type="entry name" value="STM3845-like"/>
</dbReference>
<reference evidence="1" key="1">
    <citation type="submission" date="2023-07" db="EMBL/GenBank/DDBJ databases">
        <authorList>
            <person name="Pelsma A.J. K."/>
        </authorList>
    </citation>
    <scope>NUCLEOTIDE SEQUENCE</scope>
</reference>
<evidence type="ECO:0000313" key="1">
    <source>
        <dbReference type="EMBL" id="CAJ0882677.1"/>
    </source>
</evidence>
<accession>A0AA48M2X8</accession>
<dbReference type="AlphaFoldDB" id="A0AA48M2X8"/>
<dbReference type="EMBL" id="OY288114">
    <property type="protein sequence ID" value="CAJ0882677.1"/>
    <property type="molecule type" value="Genomic_DNA"/>
</dbReference>
<gene>
    <name evidence="1" type="ORF">AMST5_03359</name>
</gene>